<comment type="caution">
    <text evidence="1">The sequence shown here is derived from an EMBL/GenBank/DDBJ whole genome shotgun (WGS) entry which is preliminary data.</text>
</comment>
<proteinExistence type="predicted"/>
<dbReference type="EMBL" id="DSKY01000009">
    <property type="protein sequence ID" value="HDY58459.1"/>
    <property type="molecule type" value="Genomic_DNA"/>
</dbReference>
<gene>
    <name evidence="1" type="ORF">ENP86_02760</name>
</gene>
<evidence type="ECO:0000313" key="1">
    <source>
        <dbReference type="EMBL" id="HDY58459.1"/>
    </source>
</evidence>
<protein>
    <submittedName>
        <fullName evidence="1">Uncharacterized protein</fullName>
    </submittedName>
</protein>
<organism evidence="1">
    <name type="scientific">candidate division WOR-3 bacterium</name>
    <dbReference type="NCBI Taxonomy" id="2052148"/>
    <lineage>
        <taxon>Bacteria</taxon>
        <taxon>Bacteria division WOR-3</taxon>
    </lineage>
</organism>
<dbReference type="SUPFAM" id="SSF82171">
    <property type="entry name" value="DPP6 N-terminal domain-like"/>
    <property type="match status" value="1"/>
</dbReference>
<sequence length="242" mass="28916">MRRLLIGFWMLFGIDLSVANILVFQSGDTLKFCKDDSPIDKWILKSGQNESGGYYNEKAKVSPDNKRFFIYKEQYFNSDDSIKTQLILYNAHKTVLGRFRGEDDRKISFELSRILEDRLILFTTNYYNQSPKMEIIQFNKAKRTIDLNQWNSIIDYQISQNRRYVIFHGRKPYNTKLWDYIYFIDLQTNKVWEYLFPICFSCKRGRIVLKVYDDGGSEAIYKNEHRIFDRNGNLVDVFVKMD</sequence>
<dbReference type="AlphaFoldDB" id="A0A7V0Z4L2"/>
<accession>A0A7V0Z4L2</accession>
<reference evidence="1" key="1">
    <citation type="journal article" date="2020" name="mSystems">
        <title>Genome- and Community-Level Interaction Insights into Carbon Utilization and Element Cycling Functions of Hydrothermarchaeota in Hydrothermal Sediment.</title>
        <authorList>
            <person name="Zhou Z."/>
            <person name="Liu Y."/>
            <person name="Xu W."/>
            <person name="Pan J."/>
            <person name="Luo Z.H."/>
            <person name="Li M."/>
        </authorList>
    </citation>
    <scope>NUCLEOTIDE SEQUENCE [LARGE SCALE GENOMIC DNA]</scope>
    <source>
        <strain evidence="1">SpSt-258</strain>
    </source>
</reference>
<name>A0A7V0Z4L2_UNCW3</name>